<dbReference type="GO" id="GO:0010134">
    <property type="term" value="P:sulfate assimilation via adenylyl sulfate reduction"/>
    <property type="evidence" value="ECO:0007669"/>
    <property type="project" value="TreeGrafter"/>
</dbReference>
<dbReference type="InterPro" id="IPR059117">
    <property type="entry name" value="APS_kinase_dom"/>
</dbReference>
<keyword evidence="4" id="KW-0067">ATP-binding</keyword>
<sequence>MNQKFFMSFIIWMTGLPCSGKTTIANKLSEHISNLAILDGDEMRELLSPNEDFSRNGIIIHNKKVVNIAKLLLEHNVPVCVSKISPFVENREDARKLLADYNFLEVYVKCSIGSCEKRDVRGMYKKARNGEINNFIGIHVTYEPPTKPELIIDTENYTINHAVQKILDYLDKNKLIKNGK</sequence>
<dbReference type="AlphaFoldDB" id="B3T5R9"/>
<dbReference type="PANTHER" id="PTHR42700:SF1">
    <property type="entry name" value="SULFATE ADENYLYLTRANSFERASE"/>
    <property type="match status" value="1"/>
</dbReference>
<dbReference type="EMBL" id="EU016612">
    <property type="protein sequence ID" value="ABZ07928.1"/>
    <property type="molecule type" value="Genomic_DNA"/>
</dbReference>
<proteinExistence type="predicted"/>
<evidence type="ECO:0000256" key="1">
    <source>
        <dbReference type="ARBA" id="ARBA00012121"/>
    </source>
</evidence>
<organism evidence="6">
    <name type="scientific">uncultured marine microorganism HF4000_ANIW141K23</name>
    <dbReference type="NCBI Taxonomy" id="455538"/>
    <lineage>
        <taxon>unclassified sequences</taxon>
        <taxon>environmental samples</taxon>
    </lineage>
</organism>
<dbReference type="EC" id="2.7.1.25" evidence="1"/>
<dbReference type="GO" id="GO:0004781">
    <property type="term" value="F:sulfate adenylyltransferase (ATP) activity"/>
    <property type="evidence" value="ECO:0007669"/>
    <property type="project" value="TreeGrafter"/>
</dbReference>
<dbReference type="InterPro" id="IPR027417">
    <property type="entry name" value="P-loop_NTPase"/>
</dbReference>
<keyword evidence="6" id="KW-0418">Kinase</keyword>
<reference evidence="6" key="1">
    <citation type="journal article" date="2008" name="ISME J.">
        <title>Genomic patterns of recombination, clonal divergence and environment in marine microbial populations.</title>
        <authorList>
            <person name="Konstantinidis K.T."/>
            <person name="Delong E.F."/>
        </authorList>
    </citation>
    <scope>NUCLEOTIDE SEQUENCE</scope>
</reference>
<dbReference type="Gene3D" id="3.40.50.300">
    <property type="entry name" value="P-loop containing nucleotide triphosphate hydrolases"/>
    <property type="match status" value="1"/>
</dbReference>
<dbReference type="InterPro" id="IPR050512">
    <property type="entry name" value="Sulf_AdTrans/APS_kinase"/>
</dbReference>
<dbReference type="InterPro" id="IPR002891">
    <property type="entry name" value="APS"/>
</dbReference>
<dbReference type="NCBIfam" id="TIGR00455">
    <property type="entry name" value="apsK"/>
    <property type="match status" value="1"/>
</dbReference>
<evidence type="ECO:0000256" key="4">
    <source>
        <dbReference type="ARBA" id="ARBA00022840"/>
    </source>
</evidence>
<keyword evidence="2" id="KW-0808">Transferase</keyword>
<accession>B3T5R9</accession>
<feature type="domain" description="APS kinase" evidence="5">
    <location>
        <begin position="8"/>
        <end position="153"/>
    </location>
</feature>
<evidence type="ECO:0000256" key="3">
    <source>
        <dbReference type="ARBA" id="ARBA00022741"/>
    </source>
</evidence>
<evidence type="ECO:0000256" key="2">
    <source>
        <dbReference type="ARBA" id="ARBA00022679"/>
    </source>
</evidence>
<protein>
    <recommendedName>
        <fullName evidence="1">adenylyl-sulfate kinase</fullName>
        <ecNumber evidence="1">2.7.1.25</ecNumber>
    </recommendedName>
</protein>
<dbReference type="GO" id="GO:0004020">
    <property type="term" value="F:adenylylsulfate kinase activity"/>
    <property type="evidence" value="ECO:0007669"/>
    <property type="project" value="InterPro"/>
</dbReference>
<dbReference type="CDD" id="cd02027">
    <property type="entry name" value="APSK"/>
    <property type="match status" value="1"/>
</dbReference>
<evidence type="ECO:0000313" key="6">
    <source>
        <dbReference type="EMBL" id="ABZ07928.1"/>
    </source>
</evidence>
<name>B3T5R9_9ZZZZ</name>
<dbReference type="Pfam" id="PF01583">
    <property type="entry name" value="APS_kinase"/>
    <property type="match status" value="1"/>
</dbReference>
<dbReference type="SUPFAM" id="SSF52540">
    <property type="entry name" value="P-loop containing nucleoside triphosphate hydrolases"/>
    <property type="match status" value="1"/>
</dbReference>
<dbReference type="PANTHER" id="PTHR42700">
    <property type="entry name" value="SULFATE ADENYLYLTRANSFERASE"/>
    <property type="match status" value="1"/>
</dbReference>
<dbReference type="GO" id="GO:0005524">
    <property type="term" value="F:ATP binding"/>
    <property type="evidence" value="ECO:0007669"/>
    <property type="project" value="InterPro"/>
</dbReference>
<gene>
    <name evidence="6" type="ORF">ALOHA_HF4000ANIW141K23ctg1g38</name>
</gene>
<evidence type="ECO:0000259" key="5">
    <source>
        <dbReference type="Pfam" id="PF01583"/>
    </source>
</evidence>
<dbReference type="GO" id="GO:0019379">
    <property type="term" value="P:sulfate assimilation, phosphoadenylyl sulfate reduction by phosphoadenylyl-sulfate reductase (thioredoxin)"/>
    <property type="evidence" value="ECO:0007669"/>
    <property type="project" value="TreeGrafter"/>
</dbReference>
<keyword evidence="3" id="KW-0547">Nucleotide-binding</keyword>